<organism evidence="1 2">
    <name type="scientific">Mycena rosella</name>
    <name type="common">Pink bonnet</name>
    <name type="synonym">Agaricus rosellus</name>
    <dbReference type="NCBI Taxonomy" id="1033263"/>
    <lineage>
        <taxon>Eukaryota</taxon>
        <taxon>Fungi</taxon>
        <taxon>Dikarya</taxon>
        <taxon>Basidiomycota</taxon>
        <taxon>Agaricomycotina</taxon>
        <taxon>Agaricomycetes</taxon>
        <taxon>Agaricomycetidae</taxon>
        <taxon>Agaricales</taxon>
        <taxon>Marasmiineae</taxon>
        <taxon>Mycenaceae</taxon>
        <taxon>Mycena</taxon>
    </lineage>
</organism>
<dbReference type="AlphaFoldDB" id="A0AAD7GR73"/>
<gene>
    <name evidence="1" type="ORF">B0H17DRAFT_1127136</name>
</gene>
<dbReference type="EMBL" id="JARKIE010000012">
    <property type="protein sequence ID" value="KAJ7703501.1"/>
    <property type="molecule type" value="Genomic_DNA"/>
</dbReference>
<sequence length="159" mass="17968">MVFLASWEMTVRRDPAVIVGSIKPSLENSVKHRPSPSANFLTHLICTPPTCLYYLPNCGWSYYYSQTLRGTATLCNMHMDQLDAICAAMTRFDDPPGWWKQNQDTLPLVAVVARDILAILGNLDDPRDSSMCITTKEWLKSGLGDGINYIELINVREYH</sequence>
<accession>A0AAD7GR73</accession>
<comment type="caution">
    <text evidence="1">The sequence shown here is derived from an EMBL/GenBank/DDBJ whole genome shotgun (WGS) entry which is preliminary data.</text>
</comment>
<reference evidence="1" key="1">
    <citation type="submission" date="2023-03" db="EMBL/GenBank/DDBJ databases">
        <title>Massive genome expansion in bonnet fungi (Mycena s.s.) driven by repeated elements and novel gene families across ecological guilds.</title>
        <authorList>
            <consortium name="Lawrence Berkeley National Laboratory"/>
            <person name="Harder C.B."/>
            <person name="Miyauchi S."/>
            <person name="Viragh M."/>
            <person name="Kuo A."/>
            <person name="Thoen E."/>
            <person name="Andreopoulos B."/>
            <person name="Lu D."/>
            <person name="Skrede I."/>
            <person name="Drula E."/>
            <person name="Henrissat B."/>
            <person name="Morin E."/>
            <person name="Kohler A."/>
            <person name="Barry K."/>
            <person name="LaButti K."/>
            <person name="Morin E."/>
            <person name="Salamov A."/>
            <person name="Lipzen A."/>
            <person name="Mereny Z."/>
            <person name="Hegedus B."/>
            <person name="Baldrian P."/>
            <person name="Stursova M."/>
            <person name="Weitz H."/>
            <person name="Taylor A."/>
            <person name="Grigoriev I.V."/>
            <person name="Nagy L.G."/>
            <person name="Martin F."/>
            <person name="Kauserud H."/>
        </authorList>
    </citation>
    <scope>NUCLEOTIDE SEQUENCE</scope>
    <source>
        <strain evidence="1">CBHHK067</strain>
    </source>
</reference>
<keyword evidence="2" id="KW-1185">Reference proteome</keyword>
<proteinExistence type="predicted"/>
<protein>
    <submittedName>
        <fullName evidence="1">Uncharacterized protein</fullName>
    </submittedName>
</protein>
<name>A0AAD7GR73_MYCRO</name>
<evidence type="ECO:0000313" key="2">
    <source>
        <dbReference type="Proteomes" id="UP001221757"/>
    </source>
</evidence>
<evidence type="ECO:0000313" key="1">
    <source>
        <dbReference type="EMBL" id="KAJ7703501.1"/>
    </source>
</evidence>
<dbReference type="Proteomes" id="UP001221757">
    <property type="component" value="Unassembled WGS sequence"/>
</dbReference>